<keyword evidence="5" id="KW-0411">Iron-sulfur</keyword>
<evidence type="ECO:0000256" key="6">
    <source>
        <dbReference type="ARBA" id="ARBA00023239"/>
    </source>
</evidence>
<keyword evidence="2" id="KW-0004">4Fe-4S</keyword>
<evidence type="ECO:0000256" key="3">
    <source>
        <dbReference type="ARBA" id="ARBA00022723"/>
    </source>
</evidence>
<dbReference type="PANTHER" id="PTHR30389:SF17">
    <property type="entry name" value="L(+)-TARTRATE DEHYDRATASE SUBUNIT ALPHA-RELATED"/>
    <property type="match status" value="1"/>
</dbReference>
<dbReference type="EMBL" id="FODF01000007">
    <property type="protein sequence ID" value="SEN63929.1"/>
    <property type="molecule type" value="Genomic_DNA"/>
</dbReference>
<keyword evidence="4" id="KW-0408">Iron</keyword>
<dbReference type="GO" id="GO:0016829">
    <property type="term" value="F:lyase activity"/>
    <property type="evidence" value="ECO:0007669"/>
    <property type="project" value="UniProtKB-KW"/>
</dbReference>
<dbReference type="RefSeq" id="WP_091975563.1">
    <property type="nucleotide sequence ID" value="NZ_CAUWDX010000024.1"/>
</dbReference>
<name>A0A1H8I634_9FIRM</name>
<evidence type="ECO:0000313" key="9">
    <source>
        <dbReference type="Proteomes" id="UP000199512"/>
    </source>
</evidence>
<evidence type="ECO:0000256" key="4">
    <source>
        <dbReference type="ARBA" id="ARBA00023004"/>
    </source>
</evidence>
<keyword evidence="6" id="KW-0456">Lyase</keyword>
<sequence>MRTIDSKLIENAVRDMCVDGCVNLDESVIESFKSNKEKETSDIAKNILDILIENAQIAKETKKPLCQDTGMAVFFVKIGQNLHIEGDNITDAINKGVSRAYTEGHLRKSVVTPIDRKNTKDNTPAIIHYDIVDGENLEIEYAAKGFGSENMSRMKMLKPSDGLEGIKEFILDTVYKAGPNPCPPIVVGVGIGGTVDKCAQIAKKALFREIGEHNSDEFIKNLEEEMLEKVNELGIGVQGLGGSTTALAVNIESFPTHIAGLPVVVNINCHSSRHKKIVL</sequence>
<reference evidence="8 9" key="1">
    <citation type="submission" date="2016-10" db="EMBL/GenBank/DDBJ databases">
        <authorList>
            <person name="de Groot N.N."/>
        </authorList>
    </citation>
    <scope>NUCLEOTIDE SEQUENCE [LARGE SCALE GENOMIC DNA]</scope>
    <source>
        <strain evidence="8 9">Calf135</strain>
    </source>
</reference>
<evidence type="ECO:0000256" key="5">
    <source>
        <dbReference type="ARBA" id="ARBA00023014"/>
    </source>
</evidence>
<organism evidence="8 9">
    <name type="scientific">Peptostreptococcus russellii</name>
    <dbReference type="NCBI Taxonomy" id="215200"/>
    <lineage>
        <taxon>Bacteria</taxon>
        <taxon>Bacillati</taxon>
        <taxon>Bacillota</taxon>
        <taxon>Clostridia</taxon>
        <taxon>Peptostreptococcales</taxon>
        <taxon>Peptostreptococcaceae</taxon>
        <taxon>Peptostreptococcus</taxon>
    </lineage>
</organism>
<keyword evidence="9" id="KW-1185">Reference proteome</keyword>
<dbReference type="PANTHER" id="PTHR30389">
    <property type="entry name" value="FUMARATE HYDRATASE-RELATED"/>
    <property type="match status" value="1"/>
</dbReference>
<dbReference type="STRING" id="215200.SAMN05216454_10752"/>
<accession>A0A1H8I634</accession>
<feature type="domain" description="Fe-S hydro-lyase tartrate dehydratase alpha-type catalytic" evidence="7">
    <location>
        <begin position="11"/>
        <end position="277"/>
    </location>
</feature>
<evidence type="ECO:0000256" key="1">
    <source>
        <dbReference type="ARBA" id="ARBA00008876"/>
    </source>
</evidence>
<evidence type="ECO:0000313" key="8">
    <source>
        <dbReference type="EMBL" id="SEN63929.1"/>
    </source>
</evidence>
<dbReference type="GO" id="GO:0051539">
    <property type="term" value="F:4 iron, 4 sulfur cluster binding"/>
    <property type="evidence" value="ECO:0007669"/>
    <property type="project" value="UniProtKB-KW"/>
</dbReference>
<dbReference type="NCBIfam" id="TIGR00722">
    <property type="entry name" value="ttdA_fumA_fumB"/>
    <property type="match status" value="1"/>
</dbReference>
<dbReference type="Pfam" id="PF05681">
    <property type="entry name" value="Fumerase"/>
    <property type="match status" value="1"/>
</dbReference>
<evidence type="ECO:0000256" key="2">
    <source>
        <dbReference type="ARBA" id="ARBA00022485"/>
    </source>
</evidence>
<dbReference type="InterPro" id="IPR051208">
    <property type="entry name" value="Class-I_Fumarase/Tartrate_DH"/>
</dbReference>
<keyword evidence="3" id="KW-0479">Metal-binding</keyword>
<dbReference type="InterPro" id="IPR004646">
    <property type="entry name" value="Fe-S_hydro-lyase_TtdA-typ_cat"/>
</dbReference>
<dbReference type="AlphaFoldDB" id="A0A1H8I634"/>
<evidence type="ECO:0000259" key="7">
    <source>
        <dbReference type="Pfam" id="PF05681"/>
    </source>
</evidence>
<dbReference type="GO" id="GO:0046872">
    <property type="term" value="F:metal ion binding"/>
    <property type="evidence" value="ECO:0007669"/>
    <property type="project" value="UniProtKB-KW"/>
</dbReference>
<proteinExistence type="inferred from homology"/>
<comment type="similarity">
    <text evidence="1">Belongs to the class-I fumarase family.</text>
</comment>
<protein>
    <submittedName>
        <fullName evidence="8">Fumarate hydratase subunit alpha</fullName>
    </submittedName>
</protein>
<dbReference type="NCBIfam" id="NF004885">
    <property type="entry name" value="PRK06246.1"/>
    <property type="match status" value="1"/>
</dbReference>
<gene>
    <name evidence="8" type="ORF">SAMN05216454_10752</name>
</gene>
<dbReference type="Proteomes" id="UP000199512">
    <property type="component" value="Unassembled WGS sequence"/>
</dbReference>
<dbReference type="OrthoDB" id="9798978at2"/>